<organism evidence="2 3">
    <name type="scientific">Lysinibacter cavernae</name>
    <dbReference type="NCBI Taxonomy" id="1640652"/>
    <lineage>
        <taxon>Bacteria</taxon>
        <taxon>Bacillati</taxon>
        <taxon>Actinomycetota</taxon>
        <taxon>Actinomycetes</taxon>
        <taxon>Micrococcales</taxon>
        <taxon>Microbacteriaceae</taxon>
        <taxon>Lysinibacter</taxon>
    </lineage>
</organism>
<feature type="signal peptide" evidence="1">
    <location>
        <begin position="1"/>
        <end position="32"/>
    </location>
</feature>
<evidence type="ECO:0000313" key="2">
    <source>
        <dbReference type="EMBL" id="NIH54401.1"/>
    </source>
</evidence>
<gene>
    <name evidence="2" type="ORF">FHX76_002297</name>
</gene>
<dbReference type="PROSITE" id="PS51257">
    <property type="entry name" value="PROKAR_LIPOPROTEIN"/>
    <property type="match status" value="1"/>
</dbReference>
<evidence type="ECO:0000313" key="3">
    <source>
        <dbReference type="Proteomes" id="UP000541033"/>
    </source>
</evidence>
<comment type="caution">
    <text evidence="2">The sequence shown here is derived from an EMBL/GenBank/DDBJ whole genome shotgun (WGS) entry which is preliminary data.</text>
</comment>
<proteinExistence type="predicted"/>
<protein>
    <submittedName>
        <fullName evidence="2">Outer membrane murein-binding lipoprotein Lpp</fullName>
    </submittedName>
</protein>
<dbReference type="Proteomes" id="UP000541033">
    <property type="component" value="Unassembled WGS sequence"/>
</dbReference>
<sequence>MKSFTTFARTSSIAAVLVGGLLLTGCTGSNSALPEGVPADVKAVSGEVTNVASSSDSNWSFSVEVADENAQNDAVKKLTDAGFRVVGENEADGAKTYALTNDKVNVTIVLTQIEKQRVVVYNIVKL</sequence>
<keyword evidence="3" id="KW-1185">Reference proteome</keyword>
<name>A0A7X5R2K7_9MICO</name>
<accession>A0A7X5R2K7</accession>
<dbReference type="EMBL" id="JAAMOX010000002">
    <property type="protein sequence ID" value="NIH54401.1"/>
    <property type="molecule type" value="Genomic_DNA"/>
</dbReference>
<keyword evidence="2" id="KW-0449">Lipoprotein</keyword>
<feature type="chain" id="PRO_5038798734" evidence="1">
    <location>
        <begin position="33"/>
        <end position="126"/>
    </location>
</feature>
<dbReference type="RefSeq" id="WP_167150784.1">
    <property type="nucleotide sequence ID" value="NZ_JAAMOX010000002.1"/>
</dbReference>
<dbReference type="AlphaFoldDB" id="A0A7X5R2K7"/>
<reference evidence="2 3" key="1">
    <citation type="submission" date="2020-02" db="EMBL/GenBank/DDBJ databases">
        <title>Sequencing the genomes of 1000 actinobacteria strains.</title>
        <authorList>
            <person name="Klenk H.-P."/>
        </authorList>
    </citation>
    <scope>NUCLEOTIDE SEQUENCE [LARGE SCALE GENOMIC DNA]</scope>
    <source>
        <strain evidence="2 3">DSM 27960</strain>
    </source>
</reference>
<evidence type="ECO:0000256" key="1">
    <source>
        <dbReference type="SAM" id="SignalP"/>
    </source>
</evidence>
<keyword evidence="1" id="KW-0732">Signal</keyword>